<protein>
    <submittedName>
        <fullName evidence="2">Uncharacterized protein</fullName>
    </submittedName>
</protein>
<reference evidence="2" key="1">
    <citation type="submission" date="2016-11" db="UniProtKB">
        <authorList>
            <consortium name="WormBaseParasite"/>
        </authorList>
    </citation>
    <scope>IDENTIFICATION</scope>
</reference>
<accession>A0A1I7W7M0</accession>
<evidence type="ECO:0000313" key="1">
    <source>
        <dbReference type="Proteomes" id="UP000095283"/>
    </source>
</evidence>
<dbReference type="WBParaSite" id="Hba_00641">
    <property type="protein sequence ID" value="Hba_00641"/>
    <property type="gene ID" value="Hba_00641"/>
</dbReference>
<evidence type="ECO:0000313" key="2">
    <source>
        <dbReference type="WBParaSite" id="Hba_00641"/>
    </source>
</evidence>
<name>A0A1I7W7M0_HETBA</name>
<keyword evidence="1" id="KW-1185">Reference proteome</keyword>
<organism evidence="1 2">
    <name type="scientific">Heterorhabditis bacteriophora</name>
    <name type="common">Entomopathogenic nematode worm</name>
    <dbReference type="NCBI Taxonomy" id="37862"/>
    <lineage>
        <taxon>Eukaryota</taxon>
        <taxon>Metazoa</taxon>
        <taxon>Ecdysozoa</taxon>
        <taxon>Nematoda</taxon>
        <taxon>Chromadorea</taxon>
        <taxon>Rhabditida</taxon>
        <taxon>Rhabditina</taxon>
        <taxon>Rhabditomorpha</taxon>
        <taxon>Strongyloidea</taxon>
        <taxon>Heterorhabditidae</taxon>
        <taxon>Heterorhabditis</taxon>
    </lineage>
</organism>
<proteinExistence type="predicted"/>
<sequence length="53" mass="5718">MASLHNKSYILHVSFSALLRNTAYIEGGPYGGEVLVLLPPSTVTSLLTLLKQC</sequence>
<dbReference type="AlphaFoldDB" id="A0A1I7W7M0"/>
<dbReference type="Proteomes" id="UP000095283">
    <property type="component" value="Unplaced"/>
</dbReference>